<dbReference type="InterPro" id="IPR028098">
    <property type="entry name" value="Glyco_trans_4-like_N"/>
</dbReference>
<feature type="domain" description="Glycosyltransferase subfamily 4-like N-terminal" evidence="2">
    <location>
        <begin position="14"/>
        <end position="153"/>
    </location>
</feature>
<reference evidence="3 4" key="1">
    <citation type="submission" date="2015-09" db="EMBL/GenBank/DDBJ databases">
        <authorList>
            <consortium name="Pathogen Informatics"/>
        </authorList>
    </citation>
    <scope>NUCLEOTIDE SEQUENCE [LARGE SCALE GENOMIC DNA]</scope>
    <source>
        <strain evidence="3 4">2789STDY5608840</strain>
    </source>
</reference>
<dbReference type="Proteomes" id="UP000095517">
    <property type="component" value="Unassembled WGS sequence"/>
</dbReference>
<keyword evidence="3" id="KW-0808">Transferase</keyword>
<dbReference type="STRING" id="338188.ERS852397_01493"/>
<name>A0A174CSK4_9BACE</name>
<feature type="domain" description="Glycosyl transferase family 1" evidence="1">
    <location>
        <begin position="202"/>
        <end position="346"/>
    </location>
</feature>
<dbReference type="EC" id="2.4.-.-" evidence="3"/>
<gene>
    <name evidence="3" type="primary">cotSA_1</name>
    <name evidence="3" type="ORF">ERS852397_01493</name>
</gene>
<dbReference type="PANTHER" id="PTHR12526">
    <property type="entry name" value="GLYCOSYLTRANSFERASE"/>
    <property type="match status" value="1"/>
</dbReference>
<dbReference type="Pfam" id="PF00534">
    <property type="entry name" value="Glycos_transf_1"/>
    <property type="match status" value="1"/>
</dbReference>
<sequence length="379" mass="43246">MKSLHLVKTSTGATWAFRVMRDLVQMGEEVHVAMPVDGILVQQYKDAGIHIHELNYSVKNVWGTIKQICKVVDEVKPDIVHSHFVVTTLLMRLALRNYRVARVFEVPGPLHLEHTIYRKADLWTAQKKKDFWIPTCRWSMDKYKECGIDDSRLFLTYYGGDLVDREYQKGLLREELSLTDKDIIVGMVAYMYAPKKFLGEKRGLKGHEDLIDAVAMIQDKYPNLHLVFIGGPWVGAEKYEQEVIAYGKEKVRNVHFLGTRRNVPDLYQDFDMVVHPSHSENLGGASESLMLAVPTIASNVGGFPDIVIPGKTGFLSEPFNPQSIADAIEKVVANPAEAKQMAEYGKTYLHDLLNAKKTSRDVYDFYRLIIERFDKNNPQ</sequence>
<proteinExistence type="predicted"/>
<evidence type="ECO:0000313" key="3">
    <source>
        <dbReference type="EMBL" id="CUO15997.1"/>
    </source>
</evidence>
<dbReference type="Pfam" id="PF13439">
    <property type="entry name" value="Glyco_transf_4"/>
    <property type="match status" value="1"/>
</dbReference>
<dbReference type="GO" id="GO:0016757">
    <property type="term" value="F:glycosyltransferase activity"/>
    <property type="evidence" value="ECO:0007669"/>
    <property type="project" value="UniProtKB-KW"/>
</dbReference>
<evidence type="ECO:0000259" key="2">
    <source>
        <dbReference type="Pfam" id="PF13439"/>
    </source>
</evidence>
<protein>
    <submittedName>
        <fullName evidence="3">Putative glycosyltransferase</fullName>
        <ecNumber evidence="3">2.4.-.-</ecNumber>
    </submittedName>
</protein>
<accession>A0A174CSK4</accession>
<evidence type="ECO:0000313" key="4">
    <source>
        <dbReference type="Proteomes" id="UP000095517"/>
    </source>
</evidence>
<dbReference type="InterPro" id="IPR001296">
    <property type="entry name" value="Glyco_trans_1"/>
</dbReference>
<dbReference type="RefSeq" id="WP_055278793.1">
    <property type="nucleotide sequence ID" value="NZ_CABIXA010000006.1"/>
</dbReference>
<dbReference type="SUPFAM" id="SSF53756">
    <property type="entry name" value="UDP-Glycosyltransferase/glycogen phosphorylase"/>
    <property type="match status" value="1"/>
</dbReference>
<dbReference type="Gene3D" id="3.40.50.2000">
    <property type="entry name" value="Glycogen Phosphorylase B"/>
    <property type="match status" value="2"/>
</dbReference>
<dbReference type="EMBL" id="CYZH01000006">
    <property type="protein sequence ID" value="CUO15997.1"/>
    <property type="molecule type" value="Genomic_DNA"/>
</dbReference>
<organism evidence="3 4">
    <name type="scientific">Bacteroides finegoldii</name>
    <dbReference type="NCBI Taxonomy" id="338188"/>
    <lineage>
        <taxon>Bacteria</taxon>
        <taxon>Pseudomonadati</taxon>
        <taxon>Bacteroidota</taxon>
        <taxon>Bacteroidia</taxon>
        <taxon>Bacteroidales</taxon>
        <taxon>Bacteroidaceae</taxon>
        <taxon>Bacteroides</taxon>
    </lineage>
</organism>
<evidence type="ECO:0000259" key="1">
    <source>
        <dbReference type="Pfam" id="PF00534"/>
    </source>
</evidence>
<dbReference type="AlphaFoldDB" id="A0A174CSK4"/>
<dbReference type="PANTHER" id="PTHR12526:SF636">
    <property type="entry name" value="BLL3647 PROTEIN"/>
    <property type="match status" value="1"/>
</dbReference>
<keyword evidence="3" id="KW-0328">Glycosyltransferase</keyword>